<accession>A0A9D1Y9Q2</accession>
<dbReference type="InterPro" id="IPR025324">
    <property type="entry name" value="DUF4230"/>
</dbReference>
<feature type="non-terminal residue" evidence="1">
    <location>
        <position position="1"/>
    </location>
</feature>
<reference evidence="1" key="2">
    <citation type="submission" date="2021-04" db="EMBL/GenBank/DDBJ databases">
        <authorList>
            <person name="Gilroy R."/>
        </authorList>
    </citation>
    <scope>NUCLEOTIDE SEQUENCE</scope>
    <source>
        <strain evidence="1">ChiBcec16_6824</strain>
    </source>
</reference>
<evidence type="ECO:0000313" key="2">
    <source>
        <dbReference type="Proteomes" id="UP000823868"/>
    </source>
</evidence>
<protein>
    <submittedName>
        <fullName evidence="1">DUF4230 domain-containing protein</fullName>
    </submittedName>
</protein>
<dbReference type="AlphaFoldDB" id="A0A9D1Y9Q2"/>
<name>A0A9D1Y9Q2_9FIRM</name>
<proteinExistence type="predicted"/>
<comment type="caution">
    <text evidence="1">The sequence shown here is derived from an EMBL/GenBank/DDBJ whole genome shotgun (WGS) entry which is preliminary data.</text>
</comment>
<reference evidence="1" key="1">
    <citation type="journal article" date="2021" name="PeerJ">
        <title>Extensive microbial diversity within the chicken gut microbiome revealed by metagenomics and culture.</title>
        <authorList>
            <person name="Gilroy R."/>
            <person name="Ravi A."/>
            <person name="Getino M."/>
            <person name="Pursley I."/>
            <person name="Horton D.L."/>
            <person name="Alikhan N.F."/>
            <person name="Baker D."/>
            <person name="Gharbi K."/>
            <person name="Hall N."/>
            <person name="Watson M."/>
            <person name="Adriaenssens E.M."/>
            <person name="Foster-Nyarko E."/>
            <person name="Jarju S."/>
            <person name="Secka A."/>
            <person name="Antonio M."/>
            <person name="Oren A."/>
            <person name="Chaudhuri R.R."/>
            <person name="La Ragione R."/>
            <person name="Hildebrand F."/>
            <person name="Pallen M.J."/>
        </authorList>
    </citation>
    <scope>NUCLEOTIDE SEQUENCE</scope>
    <source>
        <strain evidence="1">ChiBcec16_6824</strain>
    </source>
</reference>
<dbReference type="EMBL" id="DXDX01000147">
    <property type="protein sequence ID" value="HIY21868.1"/>
    <property type="molecule type" value="Genomic_DNA"/>
</dbReference>
<dbReference type="Proteomes" id="UP000823868">
    <property type="component" value="Unassembled WGS sequence"/>
</dbReference>
<dbReference type="Pfam" id="PF14014">
    <property type="entry name" value="DUF4230"/>
    <property type="match status" value="1"/>
</dbReference>
<sequence length="78" mass="8836">LSHEIDENSLEVFDESKNIFNPIRIEDYTGFTADQRASMEERATEEGLLTAASERARTLVEQFIAALPNAQEYTINIT</sequence>
<gene>
    <name evidence="1" type="ORF">H9841_08215</name>
</gene>
<evidence type="ECO:0000313" key="1">
    <source>
        <dbReference type="EMBL" id="HIY21868.1"/>
    </source>
</evidence>
<organism evidence="1 2">
    <name type="scientific">Candidatus Flavonifractor merdigallinarum</name>
    <dbReference type="NCBI Taxonomy" id="2838589"/>
    <lineage>
        <taxon>Bacteria</taxon>
        <taxon>Bacillati</taxon>
        <taxon>Bacillota</taxon>
        <taxon>Clostridia</taxon>
        <taxon>Eubacteriales</taxon>
        <taxon>Oscillospiraceae</taxon>
        <taxon>Flavonifractor</taxon>
    </lineage>
</organism>